<dbReference type="AlphaFoldDB" id="A0A4Y7PRH1"/>
<dbReference type="Gene3D" id="3.30.710.10">
    <property type="entry name" value="Potassium Channel Kv1.1, Chain A"/>
    <property type="match status" value="1"/>
</dbReference>
<dbReference type="OrthoDB" id="3218112at2759"/>
<sequence>MSESESSASRNHETLYLPAGDLVLSSTMSNGGRVLFRVHRFMLAHHSPVFADMFLLPSTEGSNETYDGVSLIYMPDATEDIEALLQIFYDPSYLPYKRNDIDLPHSTYRALKLAVKYEVETVRKRIVEQVKAMWPATLDEWDAIQDLYTSKLQSGDVPASGLLPEPVILILISKYAEVSHALPTAFYHLSRMKTSLHWIDDTGNTVPPFRFARWNDLNREDLWRVLKGREMLSQYMRKSFCQWVTESKFRHPECTTRKLCKEALDTMWRDMGSEFLDTHDALNALRLIARPSSSNKHKFCSKCLEHNTNLLTRIRKAIWKSMAEIFEL</sequence>
<dbReference type="CDD" id="cd18186">
    <property type="entry name" value="BTB_POZ_ZBTB_KLHL-like"/>
    <property type="match status" value="1"/>
</dbReference>
<dbReference type="Pfam" id="PF00651">
    <property type="entry name" value="BTB"/>
    <property type="match status" value="1"/>
</dbReference>
<dbReference type="PROSITE" id="PS50097">
    <property type="entry name" value="BTB"/>
    <property type="match status" value="1"/>
</dbReference>
<evidence type="ECO:0000313" key="2">
    <source>
        <dbReference type="EMBL" id="TDL17688.1"/>
    </source>
</evidence>
<dbReference type="Proteomes" id="UP000294933">
    <property type="component" value="Unassembled WGS sequence"/>
</dbReference>
<dbReference type="SUPFAM" id="SSF54695">
    <property type="entry name" value="POZ domain"/>
    <property type="match status" value="1"/>
</dbReference>
<feature type="domain" description="BTB" evidence="1">
    <location>
        <begin position="20"/>
        <end position="90"/>
    </location>
</feature>
<organism evidence="2 3">
    <name type="scientific">Rickenella mellea</name>
    <dbReference type="NCBI Taxonomy" id="50990"/>
    <lineage>
        <taxon>Eukaryota</taxon>
        <taxon>Fungi</taxon>
        <taxon>Dikarya</taxon>
        <taxon>Basidiomycota</taxon>
        <taxon>Agaricomycotina</taxon>
        <taxon>Agaricomycetes</taxon>
        <taxon>Hymenochaetales</taxon>
        <taxon>Rickenellaceae</taxon>
        <taxon>Rickenella</taxon>
    </lineage>
</organism>
<gene>
    <name evidence="2" type="ORF">BD410DRAFT_544472</name>
</gene>
<protein>
    <recommendedName>
        <fullName evidence="1">BTB domain-containing protein</fullName>
    </recommendedName>
</protein>
<name>A0A4Y7PRH1_9AGAM</name>
<dbReference type="EMBL" id="ML170218">
    <property type="protein sequence ID" value="TDL17688.1"/>
    <property type="molecule type" value="Genomic_DNA"/>
</dbReference>
<dbReference type="VEuPathDB" id="FungiDB:BD410DRAFT_544472"/>
<dbReference type="InterPro" id="IPR000210">
    <property type="entry name" value="BTB/POZ_dom"/>
</dbReference>
<proteinExistence type="predicted"/>
<evidence type="ECO:0000313" key="3">
    <source>
        <dbReference type="Proteomes" id="UP000294933"/>
    </source>
</evidence>
<dbReference type="InterPro" id="IPR011333">
    <property type="entry name" value="SKP1/BTB/POZ_sf"/>
</dbReference>
<keyword evidence="3" id="KW-1185">Reference proteome</keyword>
<evidence type="ECO:0000259" key="1">
    <source>
        <dbReference type="PROSITE" id="PS50097"/>
    </source>
</evidence>
<reference evidence="2 3" key="1">
    <citation type="submission" date="2018-06" db="EMBL/GenBank/DDBJ databases">
        <title>A transcriptomic atlas of mushroom development highlights an independent origin of complex multicellularity.</title>
        <authorList>
            <consortium name="DOE Joint Genome Institute"/>
            <person name="Krizsan K."/>
            <person name="Almasi E."/>
            <person name="Merenyi Z."/>
            <person name="Sahu N."/>
            <person name="Viragh M."/>
            <person name="Koszo T."/>
            <person name="Mondo S."/>
            <person name="Kiss B."/>
            <person name="Balint B."/>
            <person name="Kues U."/>
            <person name="Barry K."/>
            <person name="Hegedus J.C."/>
            <person name="Henrissat B."/>
            <person name="Johnson J."/>
            <person name="Lipzen A."/>
            <person name="Ohm R."/>
            <person name="Nagy I."/>
            <person name="Pangilinan J."/>
            <person name="Yan J."/>
            <person name="Xiong Y."/>
            <person name="Grigoriev I.V."/>
            <person name="Hibbett D.S."/>
            <person name="Nagy L.G."/>
        </authorList>
    </citation>
    <scope>NUCLEOTIDE SEQUENCE [LARGE SCALE GENOMIC DNA]</scope>
    <source>
        <strain evidence="2 3">SZMC22713</strain>
    </source>
</reference>
<accession>A0A4Y7PRH1</accession>